<dbReference type="Proteomes" id="UP001266305">
    <property type="component" value="Unassembled WGS sequence"/>
</dbReference>
<reference evidence="1 2" key="1">
    <citation type="submission" date="2023-05" db="EMBL/GenBank/DDBJ databases">
        <title>B98-5 Cell Line De Novo Hybrid Assembly: An Optical Mapping Approach.</title>
        <authorList>
            <person name="Kananen K."/>
            <person name="Auerbach J.A."/>
            <person name="Kautto E."/>
            <person name="Blachly J.S."/>
        </authorList>
    </citation>
    <scope>NUCLEOTIDE SEQUENCE [LARGE SCALE GENOMIC DNA]</scope>
    <source>
        <strain evidence="1">B95-8</strain>
        <tissue evidence="1">Cell line</tissue>
    </source>
</reference>
<proteinExistence type="predicted"/>
<evidence type="ECO:0000313" key="2">
    <source>
        <dbReference type="Proteomes" id="UP001266305"/>
    </source>
</evidence>
<sequence length="85" mass="9784">MLNSNRAIRTWDYDNMSLIVVPSRMCHLRDATVPVLILGKLVPAVGVLSTNFNLTNSTELEKFREAKRIEWHFSKLLLLFQLLSP</sequence>
<organism evidence="1 2">
    <name type="scientific">Saguinus oedipus</name>
    <name type="common">Cotton-top tamarin</name>
    <name type="synonym">Oedipomidas oedipus</name>
    <dbReference type="NCBI Taxonomy" id="9490"/>
    <lineage>
        <taxon>Eukaryota</taxon>
        <taxon>Metazoa</taxon>
        <taxon>Chordata</taxon>
        <taxon>Craniata</taxon>
        <taxon>Vertebrata</taxon>
        <taxon>Euteleostomi</taxon>
        <taxon>Mammalia</taxon>
        <taxon>Eutheria</taxon>
        <taxon>Euarchontoglires</taxon>
        <taxon>Primates</taxon>
        <taxon>Haplorrhini</taxon>
        <taxon>Platyrrhini</taxon>
        <taxon>Cebidae</taxon>
        <taxon>Callitrichinae</taxon>
        <taxon>Saguinus</taxon>
    </lineage>
</organism>
<protein>
    <submittedName>
        <fullName evidence="1">Uncharacterized protein</fullName>
    </submittedName>
</protein>
<comment type="caution">
    <text evidence="1">The sequence shown here is derived from an EMBL/GenBank/DDBJ whole genome shotgun (WGS) entry which is preliminary data.</text>
</comment>
<accession>A0ABQ9TEK4</accession>
<keyword evidence="2" id="KW-1185">Reference proteome</keyword>
<dbReference type="EMBL" id="JASSZA010000023">
    <property type="protein sequence ID" value="KAK2083151.1"/>
    <property type="molecule type" value="Genomic_DNA"/>
</dbReference>
<gene>
    <name evidence="1" type="ORF">P7K49_038387</name>
</gene>
<name>A0ABQ9TEK4_SAGOE</name>
<evidence type="ECO:0000313" key="1">
    <source>
        <dbReference type="EMBL" id="KAK2083151.1"/>
    </source>
</evidence>